<feature type="domain" description="EamA" evidence="4">
    <location>
        <begin position="9"/>
        <end position="148"/>
    </location>
</feature>
<protein>
    <submittedName>
        <fullName evidence="5">Putative membrane protein</fullName>
    </submittedName>
</protein>
<keyword evidence="3" id="KW-0812">Transmembrane</keyword>
<gene>
    <name evidence="5" type="ORF">HMPREF9265_1346</name>
</gene>
<evidence type="ECO:0000313" key="6">
    <source>
        <dbReference type="Proteomes" id="UP000003070"/>
    </source>
</evidence>
<proteinExistence type="inferred from homology"/>
<feature type="transmembrane region" description="Helical" evidence="3">
    <location>
        <begin position="38"/>
        <end position="58"/>
    </location>
</feature>
<dbReference type="eggNOG" id="COG0697">
    <property type="taxonomic scope" value="Bacteria"/>
</dbReference>
<dbReference type="Proteomes" id="UP000003070">
    <property type="component" value="Unassembled WGS sequence"/>
</dbReference>
<evidence type="ECO:0000256" key="1">
    <source>
        <dbReference type="ARBA" id="ARBA00004127"/>
    </source>
</evidence>
<name>E3C7V1_9LACO</name>
<dbReference type="GO" id="GO:0016020">
    <property type="term" value="C:membrane"/>
    <property type="evidence" value="ECO:0007669"/>
    <property type="project" value="InterPro"/>
</dbReference>
<dbReference type="InterPro" id="IPR037185">
    <property type="entry name" value="EmrE-like"/>
</dbReference>
<comment type="subcellular location">
    <subcellularLocation>
        <location evidence="1">Endomembrane system</location>
        <topology evidence="1">Multi-pass membrane protein</topology>
    </subcellularLocation>
</comment>
<feature type="transmembrane region" description="Helical" evidence="3">
    <location>
        <begin position="79"/>
        <end position="97"/>
    </location>
</feature>
<dbReference type="InterPro" id="IPR000620">
    <property type="entry name" value="EamA_dom"/>
</dbReference>
<dbReference type="PANTHER" id="PTHR22911:SF79">
    <property type="entry name" value="MOBA-LIKE NTP TRANSFERASE DOMAIN-CONTAINING PROTEIN"/>
    <property type="match status" value="1"/>
</dbReference>
<feature type="transmembrane region" description="Helical" evidence="3">
    <location>
        <begin position="103"/>
        <end position="120"/>
    </location>
</feature>
<feature type="transmembrane region" description="Helical" evidence="3">
    <location>
        <begin position="132"/>
        <end position="151"/>
    </location>
</feature>
<evidence type="ECO:0000256" key="2">
    <source>
        <dbReference type="ARBA" id="ARBA00007362"/>
    </source>
</evidence>
<dbReference type="EMBL" id="AEKL01000048">
    <property type="protein sequence ID" value="EFQ53169.1"/>
    <property type="molecule type" value="Genomic_DNA"/>
</dbReference>
<sequence>MRMKNKKALGIAMVITACTFWGISGLFAKGLFNVSSSITSLWVTQSRMTAAGILLVLFSLIKGDHPFRIFKSPHDTWVIFAYGIFGLVPVQFAYFMVVQYGNASIATILQFVGPFFIIAYQAAFRHIPPRRIEIICAIIAFIGVFTIATHGRFNELAVTPAILIWGLISAIGVATNTLIPQKMLREGRVPSLVITAWGLLFSGIVLLAIHPAQPRVPNLPVVWFCWLGVLIIGTLIPFQLANNALKYIDATTFSLMDAFEPLSATIGSVLIFHLNMTGADIIGSILVIIAVLALNIRIPNHVPGNKS</sequence>
<feature type="transmembrane region" description="Helical" evidence="3">
    <location>
        <begin position="191"/>
        <end position="209"/>
    </location>
</feature>
<feature type="domain" description="EamA" evidence="4">
    <location>
        <begin position="163"/>
        <end position="295"/>
    </location>
</feature>
<reference evidence="5 6" key="1">
    <citation type="submission" date="2010-10" db="EMBL/GenBank/DDBJ databases">
        <authorList>
            <person name="Durkin A.S."/>
            <person name="Madupu R."/>
            <person name="Torralba M."/>
            <person name="Gillis M."/>
            <person name="Methe B."/>
            <person name="Sutton G."/>
            <person name="Nelson K.E."/>
        </authorList>
    </citation>
    <scope>NUCLEOTIDE SEQUENCE [LARGE SCALE GENOMIC DNA]</scope>
    <source>
        <strain evidence="5 6">PB013-T2-3</strain>
    </source>
</reference>
<evidence type="ECO:0000313" key="5">
    <source>
        <dbReference type="EMBL" id="EFQ53169.1"/>
    </source>
</evidence>
<feature type="transmembrane region" description="Helical" evidence="3">
    <location>
        <begin position="281"/>
        <end position="298"/>
    </location>
</feature>
<dbReference type="SUPFAM" id="SSF103481">
    <property type="entry name" value="Multidrug resistance efflux transporter EmrE"/>
    <property type="match status" value="2"/>
</dbReference>
<evidence type="ECO:0000259" key="4">
    <source>
        <dbReference type="Pfam" id="PF00892"/>
    </source>
</evidence>
<comment type="similarity">
    <text evidence="2">Belongs to the EamA transporter family.</text>
</comment>
<organism evidence="5 6">
    <name type="scientific">Limosilactobacillus oris PB013-T2-3</name>
    <dbReference type="NCBI Taxonomy" id="908339"/>
    <lineage>
        <taxon>Bacteria</taxon>
        <taxon>Bacillati</taxon>
        <taxon>Bacillota</taxon>
        <taxon>Bacilli</taxon>
        <taxon>Lactobacillales</taxon>
        <taxon>Lactobacillaceae</taxon>
        <taxon>Limosilactobacillus</taxon>
    </lineage>
</organism>
<dbReference type="PROSITE" id="PS51257">
    <property type="entry name" value="PROKAR_LIPOPROTEIN"/>
    <property type="match status" value="1"/>
</dbReference>
<comment type="caution">
    <text evidence="5">The sequence shown here is derived from an EMBL/GenBank/DDBJ whole genome shotgun (WGS) entry which is preliminary data.</text>
</comment>
<feature type="transmembrane region" description="Helical" evidence="3">
    <location>
        <begin position="157"/>
        <end position="179"/>
    </location>
</feature>
<feature type="transmembrane region" description="Helical" evidence="3">
    <location>
        <begin position="221"/>
        <end position="241"/>
    </location>
</feature>
<dbReference type="AlphaFoldDB" id="E3C7V1"/>
<dbReference type="PANTHER" id="PTHR22911">
    <property type="entry name" value="ACYL-MALONYL CONDENSING ENZYME-RELATED"/>
    <property type="match status" value="1"/>
</dbReference>
<keyword evidence="3" id="KW-0472">Membrane</keyword>
<dbReference type="Pfam" id="PF00892">
    <property type="entry name" value="EamA"/>
    <property type="match status" value="2"/>
</dbReference>
<keyword evidence="3" id="KW-1133">Transmembrane helix</keyword>
<accession>E3C7V1</accession>
<evidence type="ECO:0000256" key="3">
    <source>
        <dbReference type="SAM" id="Phobius"/>
    </source>
</evidence>